<gene>
    <name evidence="1" type="ORF">K3G42_008437</name>
</gene>
<reference evidence="1" key="1">
    <citation type="submission" date="2021-08" db="EMBL/GenBank/DDBJ databases">
        <title>The first chromosome-level gecko genome reveals the dynamic sex chromosomes of Neotropical dwarf geckos (Sphaerodactylidae: Sphaerodactylus).</title>
        <authorList>
            <person name="Pinto B.J."/>
            <person name="Keating S.E."/>
            <person name="Gamble T."/>
        </authorList>
    </citation>
    <scope>NUCLEOTIDE SEQUENCE</scope>
    <source>
        <strain evidence="1">TG3544</strain>
    </source>
</reference>
<comment type="caution">
    <text evidence="1">The sequence shown here is derived from an EMBL/GenBank/DDBJ whole genome shotgun (WGS) entry which is preliminary data.</text>
</comment>
<keyword evidence="2" id="KW-1185">Reference proteome</keyword>
<organism evidence="1 2">
    <name type="scientific">Sphaerodactylus townsendi</name>
    <dbReference type="NCBI Taxonomy" id="933632"/>
    <lineage>
        <taxon>Eukaryota</taxon>
        <taxon>Metazoa</taxon>
        <taxon>Chordata</taxon>
        <taxon>Craniata</taxon>
        <taxon>Vertebrata</taxon>
        <taxon>Euteleostomi</taxon>
        <taxon>Lepidosauria</taxon>
        <taxon>Squamata</taxon>
        <taxon>Bifurcata</taxon>
        <taxon>Gekkota</taxon>
        <taxon>Sphaerodactylidae</taxon>
        <taxon>Sphaerodactylus</taxon>
    </lineage>
</organism>
<dbReference type="Proteomes" id="UP000827872">
    <property type="component" value="Linkage Group LG05"/>
</dbReference>
<protein>
    <submittedName>
        <fullName evidence="1">Uncharacterized protein</fullName>
    </submittedName>
</protein>
<evidence type="ECO:0000313" key="2">
    <source>
        <dbReference type="Proteomes" id="UP000827872"/>
    </source>
</evidence>
<sequence>MQNKIRVCQMGTPFYLENRGLYVSPQPSFSTMHQKCLSTLGVQESSLRVCPGTKNVLCYKVQNKCNLITSHTILSSYSPTTCLIISSISTSHNNFSNLAHLWKETLQN</sequence>
<name>A0ACB8F2C1_9SAUR</name>
<dbReference type="EMBL" id="CM037618">
    <property type="protein sequence ID" value="KAH7999308.1"/>
    <property type="molecule type" value="Genomic_DNA"/>
</dbReference>
<accession>A0ACB8F2C1</accession>
<evidence type="ECO:0000313" key="1">
    <source>
        <dbReference type="EMBL" id="KAH7999308.1"/>
    </source>
</evidence>
<proteinExistence type="predicted"/>